<comment type="caution">
    <text evidence="1">The sequence shown here is derived from an EMBL/GenBank/DDBJ whole genome shotgun (WGS) entry which is preliminary data.</text>
</comment>
<evidence type="ECO:0000313" key="1">
    <source>
        <dbReference type="EMBL" id="GLL03901.1"/>
    </source>
</evidence>
<reference evidence="1" key="1">
    <citation type="journal article" date="2014" name="Int. J. Syst. Evol. Microbiol.">
        <title>Complete genome sequence of Corynebacterium casei LMG S-19264T (=DSM 44701T), isolated from a smear-ripened cheese.</title>
        <authorList>
            <consortium name="US DOE Joint Genome Institute (JGI-PGF)"/>
            <person name="Walter F."/>
            <person name="Albersmeier A."/>
            <person name="Kalinowski J."/>
            <person name="Ruckert C."/>
        </authorList>
    </citation>
    <scope>NUCLEOTIDE SEQUENCE</scope>
    <source>
        <strain evidence="1">VKM Ac-1321</strain>
    </source>
</reference>
<proteinExistence type="predicted"/>
<dbReference type="Proteomes" id="UP001143480">
    <property type="component" value="Unassembled WGS sequence"/>
</dbReference>
<accession>A0A9W6KKW3</accession>
<gene>
    <name evidence="1" type="ORF">GCM10017581_056470</name>
</gene>
<evidence type="ECO:0000313" key="2">
    <source>
        <dbReference type="Proteomes" id="UP001143480"/>
    </source>
</evidence>
<protein>
    <recommendedName>
        <fullName evidence="3">Tetratricopeptide repeat protein</fullName>
    </recommendedName>
</protein>
<keyword evidence="2" id="KW-1185">Reference proteome</keyword>
<dbReference type="AlphaFoldDB" id="A0A9W6KKW3"/>
<sequence>MTDDMMARIGAAVQQGRDGRPVLTALWDEIGPAGDPLHRCSLAHYLADLQDDAEAELLWDERALAAVAELTDARAQQYHAALQVRAFLPSLHLNLADVHHRLEHPERAREHLAAARAAAHHLPDDGYGEMIRGGISNLEARLLR</sequence>
<name>A0A9W6KKW3_9ACTN</name>
<evidence type="ECO:0008006" key="3">
    <source>
        <dbReference type="Google" id="ProtNLM"/>
    </source>
</evidence>
<organism evidence="1 2">
    <name type="scientific">Dactylosporangium matsuzakiense</name>
    <dbReference type="NCBI Taxonomy" id="53360"/>
    <lineage>
        <taxon>Bacteria</taxon>
        <taxon>Bacillati</taxon>
        <taxon>Actinomycetota</taxon>
        <taxon>Actinomycetes</taxon>
        <taxon>Micromonosporales</taxon>
        <taxon>Micromonosporaceae</taxon>
        <taxon>Dactylosporangium</taxon>
    </lineage>
</organism>
<reference evidence="1" key="2">
    <citation type="submission" date="2023-01" db="EMBL/GenBank/DDBJ databases">
        <authorList>
            <person name="Sun Q."/>
            <person name="Evtushenko L."/>
        </authorList>
    </citation>
    <scope>NUCLEOTIDE SEQUENCE</scope>
    <source>
        <strain evidence="1">VKM Ac-1321</strain>
    </source>
</reference>
<dbReference type="EMBL" id="BSFP01000038">
    <property type="protein sequence ID" value="GLL03901.1"/>
    <property type="molecule type" value="Genomic_DNA"/>
</dbReference>